<dbReference type="Pfam" id="PF04930">
    <property type="entry name" value="FUN14"/>
    <property type="match status" value="1"/>
</dbReference>
<protein>
    <submittedName>
        <fullName evidence="7">Uncharacterized protein</fullName>
    </submittedName>
</protein>
<evidence type="ECO:0000256" key="1">
    <source>
        <dbReference type="ARBA" id="ARBA00004370"/>
    </source>
</evidence>
<proteinExistence type="inferred from homology"/>
<evidence type="ECO:0000256" key="4">
    <source>
        <dbReference type="ARBA" id="ARBA00022989"/>
    </source>
</evidence>
<comment type="subcellular location">
    <subcellularLocation>
        <location evidence="1">Membrane</location>
    </subcellularLocation>
</comment>
<evidence type="ECO:0000256" key="6">
    <source>
        <dbReference type="SAM" id="Phobius"/>
    </source>
</evidence>
<dbReference type="GO" id="GO:0016020">
    <property type="term" value="C:membrane"/>
    <property type="evidence" value="ECO:0007669"/>
    <property type="project" value="UniProtKB-SubCell"/>
</dbReference>
<feature type="transmembrane region" description="Helical" evidence="6">
    <location>
        <begin position="113"/>
        <end position="137"/>
    </location>
</feature>
<accession>A0A9D5Q4D7</accession>
<evidence type="ECO:0000313" key="7">
    <source>
        <dbReference type="EMBL" id="MBD3323609.1"/>
    </source>
</evidence>
<evidence type="ECO:0000256" key="2">
    <source>
        <dbReference type="ARBA" id="ARBA00009160"/>
    </source>
</evidence>
<gene>
    <name evidence="7" type="ORF">GF339_03430</name>
</gene>
<feature type="transmembrane region" description="Helical" evidence="6">
    <location>
        <begin position="85"/>
        <end position="106"/>
    </location>
</feature>
<dbReference type="InterPro" id="IPR007014">
    <property type="entry name" value="FUN14"/>
</dbReference>
<feature type="transmembrane region" description="Helical" evidence="6">
    <location>
        <begin position="17"/>
        <end position="38"/>
    </location>
</feature>
<dbReference type="EMBL" id="WJJP01000105">
    <property type="protein sequence ID" value="MBD3323609.1"/>
    <property type="molecule type" value="Genomic_DNA"/>
</dbReference>
<comment type="similarity">
    <text evidence="2">Belongs to the FUN14 family.</text>
</comment>
<keyword evidence="4 6" id="KW-1133">Transmembrane helix</keyword>
<dbReference type="Proteomes" id="UP000649604">
    <property type="component" value="Unassembled WGS sequence"/>
</dbReference>
<organism evidence="7 8">
    <name type="scientific">candidate division KSB3 bacterium</name>
    <dbReference type="NCBI Taxonomy" id="2044937"/>
    <lineage>
        <taxon>Bacteria</taxon>
        <taxon>candidate division KSB3</taxon>
    </lineage>
</organism>
<reference evidence="7" key="1">
    <citation type="submission" date="2019-11" db="EMBL/GenBank/DDBJ databases">
        <title>Microbial mats filling the niche in hypersaline microbial mats.</title>
        <authorList>
            <person name="Wong H.L."/>
            <person name="Macleod F.I."/>
            <person name="White R.A. III"/>
            <person name="Burns B.P."/>
        </authorList>
    </citation>
    <scope>NUCLEOTIDE SEQUENCE</scope>
    <source>
        <strain evidence="7">Rbin_158</strain>
    </source>
</reference>
<name>A0A9D5Q4D7_9BACT</name>
<comment type="caution">
    <text evidence="7">The sequence shown here is derived from an EMBL/GenBank/DDBJ whole genome shotgun (WGS) entry which is preliminary data.</text>
</comment>
<keyword evidence="5 6" id="KW-0472">Membrane</keyword>
<sequence>MAEHAGNREQRRRGDRWLLLLVLVLFLVGIGIRGYGYVTRSSLQTGSSRNYTQKAFPDGLNAEQQPRIPLSPSSGNGDRDLLKILAPYLTEGGLSFFLGFCIGYFLRLVAKTMMFVVGAVYCCLILLSHYGIITVDWGSFQTALHQLLLNTQTHIEGLGDLITVGLPSITMGVLGIWRGIKKS</sequence>
<dbReference type="AlphaFoldDB" id="A0A9D5Q4D7"/>
<evidence type="ECO:0000313" key="8">
    <source>
        <dbReference type="Proteomes" id="UP000649604"/>
    </source>
</evidence>
<keyword evidence="3 6" id="KW-0812">Transmembrane</keyword>
<evidence type="ECO:0000256" key="3">
    <source>
        <dbReference type="ARBA" id="ARBA00022692"/>
    </source>
</evidence>
<feature type="transmembrane region" description="Helical" evidence="6">
    <location>
        <begin position="157"/>
        <end position="177"/>
    </location>
</feature>
<evidence type="ECO:0000256" key="5">
    <source>
        <dbReference type="ARBA" id="ARBA00023136"/>
    </source>
</evidence>